<dbReference type="EMBL" id="CP077713">
    <property type="protein sequence ID" value="QXJ35142.1"/>
    <property type="molecule type" value="Genomic_DNA"/>
</dbReference>
<organism evidence="1 2">
    <name type="scientific">Saccharolobus shibatae</name>
    <dbReference type="NCBI Taxonomy" id="2286"/>
    <lineage>
        <taxon>Archaea</taxon>
        <taxon>Thermoproteota</taxon>
        <taxon>Thermoprotei</taxon>
        <taxon>Sulfolobales</taxon>
        <taxon>Sulfolobaceae</taxon>
        <taxon>Saccharolobus</taxon>
    </lineage>
</organism>
<evidence type="ECO:0000313" key="1">
    <source>
        <dbReference type="EMBL" id="QXJ35142.1"/>
    </source>
</evidence>
<evidence type="ECO:0000313" key="2">
    <source>
        <dbReference type="Proteomes" id="UP000694036"/>
    </source>
</evidence>
<sequence>MSFNSIVDYHFSEILEQKNNVFSFNSIVDYPPIPLIARLTG</sequence>
<gene>
    <name evidence="1" type="ORF">J5U22_01689</name>
</gene>
<name>A0A8F5C145_9CREN</name>
<protein>
    <submittedName>
        <fullName evidence="1">Uncharacterized protein</fullName>
    </submittedName>
</protein>
<proteinExistence type="predicted"/>
<keyword evidence="2" id="KW-1185">Reference proteome</keyword>
<dbReference type="Proteomes" id="UP000694036">
    <property type="component" value="Chromosome"/>
</dbReference>
<reference evidence="1 2" key="1">
    <citation type="journal article" date="2021" name="Environ. Microbiol.">
        <title>New insights into the diversity and evolution of the archaeal mobilome from three complete genomes of Saccharolobus shibatae.</title>
        <authorList>
            <person name="Medvedeva S."/>
            <person name="Brandt D."/>
            <person name="Cvirkaite-Krupovic V."/>
            <person name="Liu Y."/>
            <person name="Severinov K."/>
            <person name="Ishino S."/>
            <person name="Ishino Y."/>
            <person name="Prangishvili D."/>
            <person name="Kalinowski J."/>
            <person name="Krupovic M."/>
        </authorList>
    </citation>
    <scope>NUCLEOTIDE SEQUENCE [LARGE SCALE GENOMIC DNA]</scope>
    <source>
        <strain evidence="1 2">S38A</strain>
    </source>
</reference>
<dbReference type="AlphaFoldDB" id="A0A8F5C145"/>
<accession>A0A8F5C145</accession>